<comment type="caution">
    <text evidence="3">The sequence shown here is derived from an EMBL/GenBank/DDBJ whole genome shotgun (WGS) entry which is preliminary data.</text>
</comment>
<name>A0ABQ4NT38_9GAMM</name>
<evidence type="ECO:0000256" key="2">
    <source>
        <dbReference type="SAM" id="SignalP"/>
    </source>
</evidence>
<evidence type="ECO:0000256" key="1">
    <source>
        <dbReference type="ARBA" id="ARBA00022729"/>
    </source>
</evidence>
<dbReference type="EMBL" id="BPFB01000068">
    <property type="protein sequence ID" value="GIU02586.1"/>
    <property type="molecule type" value="Genomic_DNA"/>
</dbReference>
<gene>
    <name evidence="3" type="ORF">TUM4630_34530</name>
</gene>
<keyword evidence="1 2" id="KW-0732">Signal</keyword>
<reference evidence="3 4" key="1">
    <citation type="submission" date="2021-05" db="EMBL/GenBank/DDBJ databases">
        <title>Molecular characterization for Shewanella algae harboring chromosomal blaOXA-55-like strains isolated from clinical and environment sample.</title>
        <authorList>
            <person name="Ohama Y."/>
            <person name="Aoki K."/>
            <person name="Harada S."/>
            <person name="Moriya K."/>
            <person name="Ishii Y."/>
            <person name="Tateda K."/>
        </authorList>
    </citation>
    <scope>NUCLEOTIDE SEQUENCE [LARGE SCALE GENOMIC DNA]</scope>
    <source>
        <strain evidence="3 4">LMG 23746</strain>
    </source>
</reference>
<accession>A0ABQ4NT38</accession>
<evidence type="ECO:0000313" key="4">
    <source>
        <dbReference type="Proteomes" id="UP000761574"/>
    </source>
</evidence>
<dbReference type="Gene3D" id="3.30.1450.10">
    <property type="match status" value="1"/>
</dbReference>
<feature type="chain" id="PRO_5046695236" description="DUF3192 domain-containing protein" evidence="2">
    <location>
        <begin position="20"/>
        <end position="123"/>
    </location>
</feature>
<organism evidence="3 4">
    <name type="scientific">Shewanella algidipiscicola</name>
    <dbReference type="NCBI Taxonomy" id="614070"/>
    <lineage>
        <taxon>Bacteria</taxon>
        <taxon>Pseudomonadati</taxon>
        <taxon>Pseudomonadota</taxon>
        <taxon>Gammaproteobacteria</taxon>
        <taxon>Alteromonadales</taxon>
        <taxon>Shewanellaceae</taxon>
        <taxon>Shewanella</taxon>
    </lineage>
</organism>
<feature type="signal peptide" evidence="2">
    <location>
        <begin position="1"/>
        <end position="19"/>
    </location>
</feature>
<proteinExistence type="predicted"/>
<keyword evidence="4" id="KW-1185">Reference proteome</keyword>
<protein>
    <recommendedName>
        <fullName evidence="5">DUF3192 domain-containing protein</fullName>
    </recommendedName>
</protein>
<dbReference type="PROSITE" id="PS51257">
    <property type="entry name" value="PROKAR_LIPOPROTEIN"/>
    <property type="match status" value="1"/>
</dbReference>
<dbReference type="InterPro" id="IPR037873">
    <property type="entry name" value="BamE-like"/>
</dbReference>
<evidence type="ECO:0000313" key="3">
    <source>
        <dbReference type="EMBL" id="GIU02586.1"/>
    </source>
</evidence>
<dbReference type="InterPro" id="IPR021534">
    <property type="entry name" value="DUF3192"/>
</dbReference>
<evidence type="ECO:0008006" key="5">
    <source>
        <dbReference type="Google" id="ProtNLM"/>
    </source>
</evidence>
<dbReference type="Pfam" id="PF11399">
    <property type="entry name" value="DUF3192"/>
    <property type="match status" value="1"/>
</dbReference>
<dbReference type="Proteomes" id="UP000761574">
    <property type="component" value="Unassembled WGS sequence"/>
</dbReference>
<sequence length="123" mass="13667">MKTKLLSLIILTASTIGMSGCVINIGDEDASWDKGQSWQVTQAKNRANLSKLTIGMDREQVITLMGTADFSEAYIKQDREVTVLYYRTQRTKEDGTTTKEECTPIVLANNQVIGWGNAAYDNL</sequence>